<dbReference type="CDD" id="cd03454">
    <property type="entry name" value="YdeM"/>
    <property type="match status" value="1"/>
</dbReference>
<dbReference type="SUPFAM" id="SSF54637">
    <property type="entry name" value="Thioesterase/thiol ester dehydrase-isomerase"/>
    <property type="match status" value="1"/>
</dbReference>
<dbReference type="RefSeq" id="WP_090731409.1">
    <property type="nucleotide sequence ID" value="NZ_FNYQ01000029.1"/>
</dbReference>
<dbReference type="EMBL" id="FNYQ01000029">
    <property type="protein sequence ID" value="SEI89988.1"/>
    <property type="molecule type" value="Genomic_DNA"/>
</dbReference>
<dbReference type="InterPro" id="IPR052342">
    <property type="entry name" value="MCH/BMMD"/>
</dbReference>
<evidence type="ECO:0000259" key="1">
    <source>
        <dbReference type="Pfam" id="PF01575"/>
    </source>
</evidence>
<dbReference type="PANTHER" id="PTHR43664:SF1">
    <property type="entry name" value="BETA-METHYLMALYL-COA DEHYDRATASE"/>
    <property type="match status" value="1"/>
</dbReference>
<dbReference type="Proteomes" id="UP000199250">
    <property type="component" value="Unassembled WGS sequence"/>
</dbReference>
<sequence length="153" mass="17901">MTEKMLFWEDFTPSKSWIYGPRTVKQEEIIAFAREYDPLDFHMDPELARKSPLGVLCASSIHTFGMVQRMMCEAFLLQTFLIAGRSVDNFRMRVPVLPGDTLRMYVEVLRATPHSRKNDCGWVIFQVQASNQDEKVVLEYEMTILIVRRFRST</sequence>
<proteinExistence type="predicted"/>
<dbReference type="AlphaFoldDB" id="A0A1H6UC98"/>
<dbReference type="Pfam" id="PF01575">
    <property type="entry name" value="MaoC_dehydratas"/>
    <property type="match status" value="1"/>
</dbReference>
<name>A0A1H6UC98_9GAMM</name>
<dbReference type="InterPro" id="IPR002539">
    <property type="entry name" value="MaoC-like_dom"/>
</dbReference>
<gene>
    <name evidence="2" type="ORF">SAMN04244572_02036</name>
</gene>
<dbReference type="InterPro" id="IPR029069">
    <property type="entry name" value="HotDog_dom_sf"/>
</dbReference>
<dbReference type="OrthoDB" id="5298629at2"/>
<dbReference type="Gene3D" id="3.10.129.10">
    <property type="entry name" value="Hotdog Thioesterase"/>
    <property type="match status" value="1"/>
</dbReference>
<reference evidence="2 3" key="1">
    <citation type="submission" date="2016-10" db="EMBL/GenBank/DDBJ databases">
        <authorList>
            <person name="de Groot N.N."/>
        </authorList>
    </citation>
    <scope>NUCLEOTIDE SEQUENCE [LARGE SCALE GENOMIC DNA]</scope>
    <source>
        <strain evidence="2 3">DSM 373</strain>
    </source>
</reference>
<organism evidence="2 3">
    <name type="scientific">Azotobacter beijerinckii</name>
    <dbReference type="NCBI Taxonomy" id="170623"/>
    <lineage>
        <taxon>Bacteria</taxon>
        <taxon>Pseudomonadati</taxon>
        <taxon>Pseudomonadota</taxon>
        <taxon>Gammaproteobacteria</taxon>
        <taxon>Pseudomonadales</taxon>
        <taxon>Pseudomonadaceae</taxon>
        <taxon>Azotobacter</taxon>
    </lineage>
</organism>
<evidence type="ECO:0000313" key="2">
    <source>
        <dbReference type="EMBL" id="SEI89988.1"/>
    </source>
</evidence>
<accession>A0A1H6UC98</accession>
<dbReference type="PANTHER" id="PTHR43664">
    <property type="entry name" value="MONOAMINE OXIDASE-RELATED"/>
    <property type="match status" value="1"/>
</dbReference>
<protein>
    <submittedName>
        <fullName evidence="2">Acyl dehydratase</fullName>
    </submittedName>
</protein>
<evidence type="ECO:0000313" key="3">
    <source>
        <dbReference type="Proteomes" id="UP000199250"/>
    </source>
</evidence>
<feature type="domain" description="MaoC-like" evidence="1">
    <location>
        <begin position="21"/>
        <end position="114"/>
    </location>
</feature>